<dbReference type="Gene3D" id="3.40.50.300">
    <property type="entry name" value="P-loop containing nucleotide triphosphate hydrolases"/>
    <property type="match status" value="2"/>
</dbReference>
<dbReference type="InterPro" id="IPR003959">
    <property type="entry name" value="ATPase_AAA_core"/>
</dbReference>
<organism evidence="3 4">
    <name type="scientific">Metapseudomonas lalkuanensis</name>
    <dbReference type="NCBI Taxonomy" id="2604832"/>
    <lineage>
        <taxon>Bacteria</taxon>
        <taxon>Pseudomonadati</taxon>
        <taxon>Pseudomonadota</taxon>
        <taxon>Gammaproteobacteria</taxon>
        <taxon>Pseudomonadales</taxon>
        <taxon>Pseudomonadaceae</taxon>
        <taxon>Metapseudomonas</taxon>
    </lineage>
</organism>
<dbReference type="SUPFAM" id="SSF52540">
    <property type="entry name" value="P-loop containing nucleoside triphosphate hydrolases"/>
    <property type="match status" value="2"/>
</dbReference>
<keyword evidence="4" id="KW-1185">Reference proteome</keyword>
<dbReference type="InterPro" id="IPR027417">
    <property type="entry name" value="P-loop_NTPase"/>
</dbReference>
<sequence>MCSKTVRAAGPHSDDISPLTLSWIFTLMLDLGGHRQLIGDRGFNDDALAHELGVAELEEQFEGRHFSFDEDEEDEPRPKRARSFRQQAVARLKTEQRLFLHDFPTPSYPDNLGENLFQLTQLIGLDEIDRALLGFCVLMHSDALLEEATDQLGQVGFNRTLRVLSTLLSYPPEAIRRHLSADSALVRTGLIEVSMTRTYRSGLIDRLGIGNKDLLQDLRFHKGSPIGLFQSAFRRAPKGELSAEDYRHLALPLSIARPYLKRALTEGTPGVNVLIYGPPGTGKSQLTRLLASELSAELYEIACTNGDGDPIDSRGRLCALRTAMGILNQQATLLVLDEIEDLFSEPGTFSPDQGNRKGWINRMLEENSLPCFWLTNNIQALDNAYIRRFDLLLELENPPKAERERIIRKSGGQLTAALIQRMAGHEHLTPAVVTRALRVAESVRVTSDAPAMDQAVEYLVDATLQAQGFDKLARIQEQQLPAFYSPEQSNTDVPLAGLLEGLQHNRDARLCFYGPPGTGKTAFGHWLAREIGRPLLIKRVSDLVSPYIGMTEKNLARAFQQAREDDAVLLLDEVDSFLQERRHARHSWEITAVNEMLMQMENHRGLLIASTNLMDDLDQAALRRFDLKISFGYLRPEQASELLHLHLEQMGLDTSNTELDVKVKRLERLTPGDFATLARRARFRPFADADAYYHALLSELALKEAPPSRPIGFVH</sequence>
<evidence type="ECO:0000313" key="3">
    <source>
        <dbReference type="EMBL" id="QEY64997.1"/>
    </source>
</evidence>
<evidence type="ECO:0000259" key="2">
    <source>
        <dbReference type="SMART" id="SM00382"/>
    </source>
</evidence>
<feature type="domain" description="AAA+ ATPase" evidence="2">
    <location>
        <begin position="269"/>
        <end position="399"/>
    </location>
</feature>
<dbReference type="RefSeq" id="WP_151137148.1">
    <property type="nucleotide sequence ID" value="NZ_CP043311.1"/>
</dbReference>
<evidence type="ECO:0000256" key="1">
    <source>
        <dbReference type="ARBA" id="ARBA00006914"/>
    </source>
</evidence>
<dbReference type="InterPro" id="IPR003593">
    <property type="entry name" value="AAA+_ATPase"/>
</dbReference>
<proteinExistence type="inferred from homology"/>
<keyword evidence="3" id="KW-0067">ATP-binding</keyword>
<dbReference type="PANTHER" id="PTHR23074">
    <property type="entry name" value="AAA DOMAIN-CONTAINING"/>
    <property type="match status" value="1"/>
</dbReference>
<dbReference type="Proteomes" id="UP000327179">
    <property type="component" value="Chromosome"/>
</dbReference>
<dbReference type="Pfam" id="PF00004">
    <property type="entry name" value="AAA"/>
    <property type="match status" value="2"/>
</dbReference>
<protein>
    <submittedName>
        <fullName evidence="3">ATP-binding protein</fullName>
    </submittedName>
</protein>
<dbReference type="KEGG" id="plal:FXN65_24130"/>
<dbReference type="GO" id="GO:0005524">
    <property type="term" value="F:ATP binding"/>
    <property type="evidence" value="ECO:0007669"/>
    <property type="project" value="UniProtKB-KW"/>
</dbReference>
<comment type="similarity">
    <text evidence="1">Belongs to the AAA ATPase family.</text>
</comment>
<dbReference type="CDD" id="cd19481">
    <property type="entry name" value="RecA-like_protease"/>
    <property type="match status" value="1"/>
</dbReference>
<dbReference type="PANTHER" id="PTHR23074:SF17">
    <property type="entry name" value="FIDGETIN-LIKE PROTEIN 1"/>
    <property type="match status" value="1"/>
</dbReference>
<reference evidence="3 4" key="1">
    <citation type="submission" date="2019-08" db="EMBL/GenBank/DDBJ databases">
        <title>Whole-genome Sequencing of e-waste polymer degrading bacterium Pseudomonas sp. strain PE08.</title>
        <authorList>
            <person name="Kirdat K."/>
            <person name="Debbarma P."/>
            <person name="Narawade N."/>
            <person name="Suyal D."/>
            <person name="Thorat V."/>
            <person name="Shouche Y."/>
            <person name="Goel R."/>
            <person name="Yadav A."/>
        </authorList>
    </citation>
    <scope>NUCLEOTIDE SEQUENCE [LARGE SCALE GENOMIC DNA]</scope>
    <source>
        <strain evidence="3 4">PE08</strain>
    </source>
</reference>
<dbReference type="AlphaFoldDB" id="A0A5J6QRH9"/>
<name>A0A5J6QRH9_9GAMM</name>
<dbReference type="EMBL" id="CP043311">
    <property type="protein sequence ID" value="QEY64997.1"/>
    <property type="molecule type" value="Genomic_DNA"/>
</dbReference>
<keyword evidence="3" id="KW-0547">Nucleotide-binding</keyword>
<gene>
    <name evidence="3" type="ORF">FXN65_24130</name>
</gene>
<dbReference type="GO" id="GO:0016887">
    <property type="term" value="F:ATP hydrolysis activity"/>
    <property type="evidence" value="ECO:0007669"/>
    <property type="project" value="InterPro"/>
</dbReference>
<evidence type="ECO:0000313" key="4">
    <source>
        <dbReference type="Proteomes" id="UP000327179"/>
    </source>
</evidence>
<dbReference type="SMART" id="SM00382">
    <property type="entry name" value="AAA"/>
    <property type="match status" value="2"/>
</dbReference>
<feature type="domain" description="AAA+ ATPase" evidence="2">
    <location>
        <begin position="506"/>
        <end position="635"/>
    </location>
</feature>
<accession>A0A5J6QRH9</accession>
<dbReference type="InterPro" id="IPR050304">
    <property type="entry name" value="MT-severing_AAA_ATPase"/>
</dbReference>